<feature type="transmembrane region" description="Helical" evidence="6">
    <location>
        <begin position="187"/>
        <end position="206"/>
    </location>
</feature>
<feature type="transmembrane region" description="Helical" evidence="6">
    <location>
        <begin position="74"/>
        <end position="91"/>
    </location>
</feature>
<accession>A0A0A5HY91</accession>
<dbReference type="Pfam" id="PF07947">
    <property type="entry name" value="YhhN"/>
    <property type="match status" value="1"/>
</dbReference>
<evidence type="ECO:0000256" key="3">
    <source>
        <dbReference type="ARBA" id="ARBA00022692"/>
    </source>
</evidence>
<dbReference type="PANTHER" id="PTHR31885:SF6">
    <property type="entry name" value="GH04784P"/>
    <property type="match status" value="1"/>
</dbReference>
<dbReference type="STRING" id="379097.SE23_04035"/>
<protein>
    <submittedName>
        <fullName evidence="7">Membrane protein</fullName>
    </submittedName>
</protein>
<evidence type="ECO:0000256" key="6">
    <source>
        <dbReference type="SAM" id="Phobius"/>
    </source>
</evidence>
<evidence type="ECO:0000256" key="5">
    <source>
        <dbReference type="ARBA" id="ARBA00023136"/>
    </source>
</evidence>
<reference evidence="7 8" key="1">
    <citation type="submission" date="2014-10" db="EMBL/GenBank/DDBJ databases">
        <title>Genome sequencing of Vibrio sinaloensis T08.</title>
        <authorList>
            <person name="Chan K.-G."/>
            <person name="Mohamad N.I."/>
        </authorList>
    </citation>
    <scope>NUCLEOTIDE SEQUENCE [LARGE SCALE GENOMIC DNA]</scope>
    <source>
        <strain evidence="7 8">T08</strain>
    </source>
</reference>
<evidence type="ECO:0000256" key="1">
    <source>
        <dbReference type="ARBA" id="ARBA00004141"/>
    </source>
</evidence>
<feature type="transmembrane region" description="Helical" evidence="6">
    <location>
        <begin position="155"/>
        <end position="175"/>
    </location>
</feature>
<organism evidence="7 8">
    <name type="scientific">Photobacterium sp. (strain ATCC 43367)</name>
    <dbReference type="NCBI Taxonomy" id="379097"/>
    <lineage>
        <taxon>Bacteria</taxon>
        <taxon>Pseudomonadati</taxon>
        <taxon>Pseudomonadota</taxon>
        <taxon>Gammaproteobacteria</taxon>
        <taxon>Vibrionales</taxon>
        <taxon>Vibrionaceae</taxon>
        <taxon>Vibrio</taxon>
        <taxon>Vibrio oreintalis group</taxon>
    </lineage>
</organism>
<gene>
    <name evidence="7" type="ORF">NM06_01475</name>
</gene>
<keyword evidence="3 6" id="KW-0812">Transmembrane</keyword>
<dbReference type="PANTHER" id="PTHR31885">
    <property type="entry name" value="GH04784P"/>
    <property type="match status" value="1"/>
</dbReference>
<feature type="transmembrane region" description="Helical" evidence="6">
    <location>
        <begin position="103"/>
        <end position="123"/>
    </location>
</feature>
<feature type="transmembrane region" description="Helical" evidence="6">
    <location>
        <begin position="22"/>
        <end position="43"/>
    </location>
</feature>
<dbReference type="EMBL" id="JRWP01000003">
    <property type="protein sequence ID" value="KGY10507.1"/>
    <property type="molecule type" value="Genomic_DNA"/>
</dbReference>
<name>A0A0A5HY91_PHOS4</name>
<comment type="similarity">
    <text evidence="2">Belongs to the TMEM86 family.</text>
</comment>
<comment type="subcellular location">
    <subcellularLocation>
        <location evidence="1">Membrane</location>
        <topology evidence="1">Multi-pass membrane protein</topology>
    </subcellularLocation>
</comment>
<dbReference type="InterPro" id="IPR012506">
    <property type="entry name" value="TMEM86B-like"/>
</dbReference>
<evidence type="ECO:0000313" key="8">
    <source>
        <dbReference type="Proteomes" id="UP000030451"/>
    </source>
</evidence>
<dbReference type="GO" id="GO:0016020">
    <property type="term" value="C:membrane"/>
    <property type="evidence" value="ECO:0007669"/>
    <property type="project" value="UniProtKB-SubCell"/>
</dbReference>
<dbReference type="OrthoDB" id="5592477at2"/>
<evidence type="ECO:0000256" key="4">
    <source>
        <dbReference type="ARBA" id="ARBA00022989"/>
    </source>
</evidence>
<feature type="transmembrane region" description="Helical" evidence="6">
    <location>
        <begin position="130"/>
        <end position="149"/>
    </location>
</feature>
<feature type="transmembrane region" description="Helical" evidence="6">
    <location>
        <begin position="49"/>
        <end position="67"/>
    </location>
</feature>
<keyword evidence="5 6" id="KW-0472">Membrane</keyword>
<comment type="caution">
    <text evidence="7">The sequence shown here is derived from an EMBL/GenBank/DDBJ whole genome shotgun (WGS) entry which is preliminary data.</text>
</comment>
<keyword evidence="4 6" id="KW-1133">Transmembrane helix</keyword>
<sequence length="210" mass="23705">MWFVIVSLCVIHIWSIEHKNRWLFYVSKAMPVVLMSALAYQSSDSYSDYSFLIALGLLVSAIGDLFLMHPKDKFLPGLVSFFVAHLVYGYAFFSQADEHFTHWVPAILFSLGLIIYLLLLPTLDRMRAPVAVYSVAILLMAWGAIEVWIDVRNPFAGYAAMGALVFIVSDVVLAVDRFRSSSAFSRHVIMVTYYTAQILLTLSALAESYR</sequence>
<dbReference type="RefSeq" id="WP_038187214.1">
    <property type="nucleotide sequence ID" value="NZ_JRWP01000003.1"/>
</dbReference>
<evidence type="ECO:0000313" key="7">
    <source>
        <dbReference type="EMBL" id="KGY10507.1"/>
    </source>
</evidence>
<proteinExistence type="inferred from homology"/>
<dbReference type="GO" id="GO:0016787">
    <property type="term" value="F:hydrolase activity"/>
    <property type="evidence" value="ECO:0007669"/>
    <property type="project" value="TreeGrafter"/>
</dbReference>
<evidence type="ECO:0000256" key="2">
    <source>
        <dbReference type="ARBA" id="ARBA00007375"/>
    </source>
</evidence>
<dbReference type="AlphaFoldDB" id="A0A0A5HY91"/>
<dbReference type="Proteomes" id="UP000030451">
    <property type="component" value="Unassembled WGS sequence"/>
</dbReference>